<dbReference type="AlphaFoldDB" id="A0A1N7A3B1"/>
<gene>
    <name evidence="1" type="ORF">SAMN05421809_1014</name>
</gene>
<dbReference type="EMBL" id="FTNP01000001">
    <property type="protein sequence ID" value="SIR33531.1"/>
    <property type="molecule type" value="Genomic_DNA"/>
</dbReference>
<accession>A0A1N7A3B1</accession>
<name>A0A1N7A3B1_9EURY</name>
<dbReference type="GeneID" id="74354069"/>
<evidence type="ECO:0000313" key="2">
    <source>
        <dbReference type="Proteomes" id="UP000185687"/>
    </source>
</evidence>
<keyword evidence="2" id="KW-1185">Reference proteome</keyword>
<evidence type="ECO:0000313" key="1">
    <source>
        <dbReference type="EMBL" id="SIR33531.1"/>
    </source>
</evidence>
<dbReference type="Proteomes" id="UP000185687">
    <property type="component" value="Unassembled WGS sequence"/>
</dbReference>
<reference evidence="1 2" key="1">
    <citation type="submission" date="2017-01" db="EMBL/GenBank/DDBJ databases">
        <authorList>
            <person name="Mah S.A."/>
            <person name="Swanson W.J."/>
            <person name="Moy G.W."/>
            <person name="Vacquier V.D."/>
        </authorList>
    </citation>
    <scope>NUCLEOTIDE SEQUENCE [LARGE SCALE GENOMIC DNA]</scope>
    <source>
        <strain evidence="1 2">CGMCC 1.8909</strain>
    </source>
</reference>
<protein>
    <submittedName>
        <fullName evidence="1">Uncharacterized protein</fullName>
    </submittedName>
</protein>
<organism evidence="1 2">
    <name type="scientific">Natronorubrum daqingense</name>
    <dbReference type="NCBI Taxonomy" id="588898"/>
    <lineage>
        <taxon>Archaea</taxon>
        <taxon>Methanobacteriati</taxon>
        <taxon>Methanobacteriota</taxon>
        <taxon>Stenosarchaea group</taxon>
        <taxon>Halobacteria</taxon>
        <taxon>Halobacteriales</taxon>
        <taxon>Natrialbaceae</taxon>
        <taxon>Natronorubrum</taxon>
    </lineage>
</organism>
<proteinExistence type="predicted"/>
<dbReference type="RefSeq" id="WP_257787627.1">
    <property type="nucleotide sequence ID" value="NZ_CP019327.1"/>
</dbReference>
<sequence length="41" mass="4422">MGTILLLIVFGFIALAFVTYAAVIAALRNFFGGESWEDVNA</sequence>